<dbReference type="SMART" id="SM01040">
    <property type="entry name" value="Bro-N"/>
    <property type="match status" value="1"/>
</dbReference>
<dbReference type="PROSITE" id="PS51750">
    <property type="entry name" value="BRO_N"/>
    <property type="match status" value="1"/>
</dbReference>
<dbReference type="Pfam" id="PF02498">
    <property type="entry name" value="Bro-N"/>
    <property type="match status" value="1"/>
</dbReference>
<protein>
    <submittedName>
        <fullName evidence="2">BRO family protein</fullName>
    </submittedName>
</protein>
<feature type="domain" description="Bro-N" evidence="1">
    <location>
        <begin position="19"/>
        <end position="126"/>
    </location>
</feature>
<dbReference type="EMBL" id="CP118677">
    <property type="protein sequence ID" value="WEA18649.1"/>
    <property type="molecule type" value="Genomic_DNA"/>
</dbReference>
<dbReference type="InterPro" id="IPR003497">
    <property type="entry name" value="BRO_N_domain"/>
</dbReference>
<sequence length="285" mass="32152">MQTQSVQALKRPAPQNANHDSVARTVNLFNFEGFDVRVVLVDGEPWFSARDVAEGLGYSNPQKAVRDHCKSPRPVGVNDSFTLGPSANIIPERDVYRLVMRSKMPQAERFEEWVVSDVLPSIRKTGGYTAPAQPTDLSKLEILQMALESEKARVLLTVQVEAQAKKIDHLENLFKEGMSHVQFCKGLNGVNVMQVGHFLEGRSWLYNESKSGTRYRVAAYARDKYMTEHQQEITPHGKEAFISYTPILLRKGAVRLYELYLAGQLPMKKNWDGLHTHDKAVRGAV</sequence>
<accession>A0AAJ5V0X1</accession>
<evidence type="ECO:0000313" key="3">
    <source>
        <dbReference type="Proteomes" id="UP001217631"/>
    </source>
</evidence>
<dbReference type="RefSeq" id="WP_274999889.1">
    <property type="nucleotide sequence ID" value="NZ_CP118677.1"/>
</dbReference>
<dbReference type="Proteomes" id="UP001217631">
    <property type="component" value="Chromosome"/>
</dbReference>
<dbReference type="PANTHER" id="PTHR36180:SF2">
    <property type="entry name" value="BRO FAMILY PROTEIN"/>
    <property type="match status" value="1"/>
</dbReference>
<gene>
    <name evidence="2" type="ORF">PWA60_15165</name>
</gene>
<name>A0AAJ5V0X1_9PSED</name>
<proteinExistence type="predicted"/>
<evidence type="ECO:0000313" key="2">
    <source>
        <dbReference type="EMBL" id="WEA18649.1"/>
    </source>
</evidence>
<dbReference type="AlphaFoldDB" id="A0AAJ5V0X1"/>
<organism evidence="2 3">
    <name type="scientific">Pseudomonas juntendi</name>
    <dbReference type="NCBI Taxonomy" id="2666183"/>
    <lineage>
        <taxon>Bacteria</taxon>
        <taxon>Pseudomonadati</taxon>
        <taxon>Pseudomonadota</taxon>
        <taxon>Gammaproteobacteria</taxon>
        <taxon>Pseudomonadales</taxon>
        <taxon>Pseudomonadaceae</taxon>
        <taxon>Pseudomonas</taxon>
    </lineage>
</organism>
<reference evidence="2" key="1">
    <citation type="submission" date="2023-02" db="EMBL/GenBank/DDBJ databases">
        <title>tmexCD-toprJ-like cluster.</title>
        <authorList>
            <person name="Gao X."/>
            <person name="Wang C."/>
            <person name="Liu J."/>
        </authorList>
    </citation>
    <scope>NUCLEOTIDE SEQUENCE</scope>
    <source>
        <strain evidence="2">GDW21C697WI</strain>
    </source>
</reference>
<dbReference type="PANTHER" id="PTHR36180">
    <property type="entry name" value="DNA-BINDING PROTEIN-RELATED-RELATED"/>
    <property type="match status" value="1"/>
</dbReference>
<evidence type="ECO:0000259" key="1">
    <source>
        <dbReference type="PROSITE" id="PS51750"/>
    </source>
</evidence>